<evidence type="ECO:0000256" key="5">
    <source>
        <dbReference type="ARBA" id="ARBA00023277"/>
    </source>
</evidence>
<sequence>MNKQVPALHEAFNGLFRIGAAVSTKTIRSEGDFIARHYNSITAENQMKFEEIHPQENRYTFEKADEIMAFASQNGIAVRGHTLVWHNQTSDWVFESPYGGLADRELLLRRMQEHIRTVAGRYKGQIYAWDVVNEAIEDKADLVMRRTKWLDILGEEYIRHAFEAAHDADPNALLFYNDYNETEPIKRDKIYNLVRSLKEKGIPIHGIGLQGHWTIHSPSLQEIRQAIELYASLELQLHITELDLSMFHFEDRRIDLTSPTEQMVELQQRRYEEIFGLFREYRDVITSVTFWGVADNFTWLDNFPVRGRKNWPLLFNDELQPKPAFWRVIG</sequence>
<keyword evidence="6 8" id="KW-0326">Glycosidase</keyword>
<dbReference type="PANTHER" id="PTHR31490:SF90">
    <property type="entry name" value="ENDO-1,4-BETA-XYLANASE A"/>
    <property type="match status" value="1"/>
</dbReference>
<organism evidence="10 11">
    <name type="scientific">Paenibacillus whitsoniae</name>
    <dbReference type="NCBI Taxonomy" id="2496558"/>
    <lineage>
        <taxon>Bacteria</taxon>
        <taxon>Bacillati</taxon>
        <taxon>Bacillota</taxon>
        <taxon>Bacilli</taxon>
        <taxon>Bacillales</taxon>
        <taxon>Paenibacillaceae</taxon>
        <taxon>Paenibacillus</taxon>
    </lineage>
</organism>
<evidence type="ECO:0000256" key="4">
    <source>
        <dbReference type="ARBA" id="ARBA00022801"/>
    </source>
</evidence>
<dbReference type="SUPFAM" id="SSF51445">
    <property type="entry name" value="(Trans)glycosidases"/>
    <property type="match status" value="1"/>
</dbReference>
<evidence type="ECO:0000256" key="8">
    <source>
        <dbReference type="RuleBase" id="RU361174"/>
    </source>
</evidence>
<dbReference type="RefSeq" id="WP_126140760.1">
    <property type="nucleotide sequence ID" value="NZ_RXHU01000022.1"/>
</dbReference>
<dbReference type="PANTHER" id="PTHR31490">
    <property type="entry name" value="GLYCOSYL HYDROLASE"/>
    <property type="match status" value="1"/>
</dbReference>
<dbReference type="EC" id="3.2.1.8" evidence="8"/>
<protein>
    <recommendedName>
        <fullName evidence="8">Beta-xylanase</fullName>
        <ecNumber evidence="8">3.2.1.8</ecNumber>
    </recommendedName>
</protein>
<comment type="similarity">
    <text evidence="8">Belongs to the glycosyl hydrolase 10 (cellulase F) family.</text>
</comment>
<dbReference type="Proteomes" id="UP000276128">
    <property type="component" value="Unassembled WGS sequence"/>
</dbReference>
<gene>
    <name evidence="10" type="ORF">EJQ19_08410</name>
</gene>
<keyword evidence="11" id="KW-1185">Reference proteome</keyword>
<dbReference type="PRINTS" id="PR00134">
    <property type="entry name" value="GLHYDRLASE10"/>
</dbReference>
<dbReference type="InterPro" id="IPR044846">
    <property type="entry name" value="GH10"/>
</dbReference>
<dbReference type="OrthoDB" id="9809277at2"/>
<evidence type="ECO:0000256" key="7">
    <source>
        <dbReference type="ARBA" id="ARBA00023326"/>
    </source>
</evidence>
<dbReference type="InterPro" id="IPR001000">
    <property type="entry name" value="GH10_dom"/>
</dbReference>
<dbReference type="GO" id="GO:0045493">
    <property type="term" value="P:xylan catabolic process"/>
    <property type="evidence" value="ECO:0007669"/>
    <property type="project" value="UniProtKB-KW"/>
</dbReference>
<keyword evidence="3 10" id="KW-0858">Xylan degradation</keyword>
<comment type="caution">
    <text evidence="10">The sequence shown here is derived from an EMBL/GenBank/DDBJ whole genome shotgun (WGS) entry which is preliminary data.</text>
</comment>
<reference evidence="10 11" key="1">
    <citation type="submission" date="2018-12" db="EMBL/GenBank/DDBJ databases">
        <title>Bacillus ochoae sp. nov., Paenibacillus whitsoniae sp. nov., Paenibacillus spiritus sp. nov. Isolated from the Mars Exploration Rover during spacecraft assembly.</title>
        <authorList>
            <person name="Seuylemezian A."/>
            <person name="Vaishampayan P."/>
        </authorList>
    </citation>
    <scope>NUCLEOTIDE SEQUENCE [LARGE SCALE GENOMIC DNA]</scope>
    <source>
        <strain evidence="10 11">MER 54</strain>
    </source>
</reference>
<evidence type="ECO:0000256" key="1">
    <source>
        <dbReference type="ARBA" id="ARBA00000681"/>
    </source>
</evidence>
<proteinExistence type="inferred from homology"/>
<evidence type="ECO:0000313" key="11">
    <source>
        <dbReference type="Proteomes" id="UP000276128"/>
    </source>
</evidence>
<dbReference type="Gene3D" id="3.20.20.80">
    <property type="entry name" value="Glycosidases"/>
    <property type="match status" value="1"/>
</dbReference>
<dbReference type="Pfam" id="PF00331">
    <property type="entry name" value="Glyco_hydro_10"/>
    <property type="match status" value="1"/>
</dbReference>
<dbReference type="InterPro" id="IPR017853">
    <property type="entry name" value="GH"/>
</dbReference>
<evidence type="ECO:0000256" key="2">
    <source>
        <dbReference type="ARBA" id="ARBA00004851"/>
    </source>
</evidence>
<dbReference type="GO" id="GO:0031176">
    <property type="term" value="F:endo-1,4-beta-xylanase activity"/>
    <property type="evidence" value="ECO:0007669"/>
    <property type="project" value="UniProtKB-EC"/>
</dbReference>
<evidence type="ECO:0000256" key="6">
    <source>
        <dbReference type="ARBA" id="ARBA00023295"/>
    </source>
</evidence>
<dbReference type="SMART" id="SM00633">
    <property type="entry name" value="Glyco_10"/>
    <property type="match status" value="1"/>
</dbReference>
<feature type="domain" description="GH10" evidence="9">
    <location>
        <begin position="2"/>
        <end position="330"/>
    </location>
</feature>
<keyword evidence="5 8" id="KW-0119">Carbohydrate metabolism</keyword>
<keyword evidence="7 8" id="KW-0624">Polysaccharide degradation</keyword>
<accession>A0A3S0BWX3</accession>
<keyword evidence="4 8" id="KW-0378">Hydrolase</keyword>
<comment type="catalytic activity">
    <reaction evidence="1 8">
        <text>Endohydrolysis of (1-&gt;4)-beta-D-xylosidic linkages in xylans.</text>
        <dbReference type="EC" id="3.2.1.8"/>
    </reaction>
</comment>
<name>A0A3S0BWX3_9BACL</name>
<evidence type="ECO:0000259" key="9">
    <source>
        <dbReference type="PROSITE" id="PS51760"/>
    </source>
</evidence>
<evidence type="ECO:0000313" key="10">
    <source>
        <dbReference type="EMBL" id="RTE10178.1"/>
    </source>
</evidence>
<dbReference type="PROSITE" id="PS51760">
    <property type="entry name" value="GH10_2"/>
    <property type="match status" value="1"/>
</dbReference>
<dbReference type="AlphaFoldDB" id="A0A3S0BWX3"/>
<comment type="pathway">
    <text evidence="2">Glycan degradation; xylan degradation.</text>
</comment>
<dbReference type="EMBL" id="RXHU01000022">
    <property type="protein sequence ID" value="RTE10178.1"/>
    <property type="molecule type" value="Genomic_DNA"/>
</dbReference>
<evidence type="ECO:0000256" key="3">
    <source>
        <dbReference type="ARBA" id="ARBA00022651"/>
    </source>
</evidence>